<dbReference type="STRING" id="743788.S8EU82"/>
<evidence type="ECO:0000313" key="2">
    <source>
        <dbReference type="Proteomes" id="UP000015241"/>
    </source>
</evidence>
<dbReference type="HOGENOM" id="CLU_169846_2_0_1"/>
<evidence type="ECO:0000313" key="1">
    <source>
        <dbReference type="EMBL" id="EPS93230.1"/>
    </source>
</evidence>
<dbReference type="OrthoDB" id="3044497at2759"/>
<sequence>MRSMGIPEKVVTWIQRKMEGHKTRLTFDDFTSALFEIISGLDQGCTLSVLLYKIYNQLLLVHAEHCRI</sequence>
<dbReference type="InParanoid" id="S8EU82"/>
<evidence type="ECO:0008006" key="3">
    <source>
        <dbReference type="Google" id="ProtNLM"/>
    </source>
</evidence>
<dbReference type="AlphaFoldDB" id="S8EU82"/>
<keyword evidence="2" id="KW-1185">Reference proteome</keyword>
<gene>
    <name evidence="1" type="ORF">FOMPIDRAFT_1136589</name>
</gene>
<protein>
    <recommendedName>
        <fullName evidence="3">Reverse transcriptase domain-containing protein</fullName>
    </recommendedName>
</protein>
<organism evidence="1 2">
    <name type="scientific">Fomitopsis schrenkii</name>
    <name type="common">Brown rot fungus</name>
    <dbReference type="NCBI Taxonomy" id="2126942"/>
    <lineage>
        <taxon>Eukaryota</taxon>
        <taxon>Fungi</taxon>
        <taxon>Dikarya</taxon>
        <taxon>Basidiomycota</taxon>
        <taxon>Agaricomycotina</taxon>
        <taxon>Agaricomycetes</taxon>
        <taxon>Polyporales</taxon>
        <taxon>Fomitopsis</taxon>
    </lineage>
</organism>
<proteinExistence type="predicted"/>
<name>S8EU82_FOMSC</name>
<dbReference type="EMBL" id="KE504289">
    <property type="protein sequence ID" value="EPS93230.1"/>
    <property type="molecule type" value="Genomic_DNA"/>
</dbReference>
<dbReference type="Proteomes" id="UP000015241">
    <property type="component" value="Unassembled WGS sequence"/>
</dbReference>
<accession>S8EU82</accession>
<reference evidence="1 2" key="1">
    <citation type="journal article" date="2012" name="Science">
        <title>The Paleozoic origin of enzymatic lignin decomposition reconstructed from 31 fungal genomes.</title>
        <authorList>
            <person name="Floudas D."/>
            <person name="Binder M."/>
            <person name="Riley R."/>
            <person name="Barry K."/>
            <person name="Blanchette R.A."/>
            <person name="Henrissat B."/>
            <person name="Martinez A.T."/>
            <person name="Otillar R."/>
            <person name="Spatafora J.W."/>
            <person name="Yadav J.S."/>
            <person name="Aerts A."/>
            <person name="Benoit I."/>
            <person name="Boyd A."/>
            <person name="Carlson A."/>
            <person name="Copeland A."/>
            <person name="Coutinho P.M."/>
            <person name="de Vries R.P."/>
            <person name="Ferreira P."/>
            <person name="Findley K."/>
            <person name="Foster B."/>
            <person name="Gaskell J."/>
            <person name="Glotzer D."/>
            <person name="Gorecki P."/>
            <person name="Heitman J."/>
            <person name="Hesse C."/>
            <person name="Hori C."/>
            <person name="Igarashi K."/>
            <person name="Jurgens J.A."/>
            <person name="Kallen N."/>
            <person name="Kersten P."/>
            <person name="Kohler A."/>
            <person name="Kuees U."/>
            <person name="Kumar T.K.A."/>
            <person name="Kuo A."/>
            <person name="LaButti K."/>
            <person name="Larrondo L.F."/>
            <person name="Lindquist E."/>
            <person name="Ling A."/>
            <person name="Lombard V."/>
            <person name="Lucas S."/>
            <person name="Lundell T."/>
            <person name="Martin R."/>
            <person name="McLaughlin D.J."/>
            <person name="Morgenstern I."/>
            <person name="Morin E."/>
            <person name="Murat C."/>
            <person name="Nagy L.G."/>
            <person name="Nolan M."/>
            <person name="Ohm R.A."/>
            <person name="Patyshakuliyeva A."/>
            <person name="Rokas A."/>
            <person name="Ruiz-Duenas F.J."/>
            <person name="Sabat G."/>
            <person name="Salamov A."/>
            <person name="Samejima M."/>
            <person name="Schmutz J."/>
            <person name="Slot J.C."/>
            <person name="St John F."/>
            <person name="Stenlid J."/>
            <person name="Sun H."/>
            <person name="Sun S."/>
            <person name="Syed K."/>
            <person name="Tsang A."/>
            <person name="Wiebenga A."/>
            <person name="Young D."/>
            <person name="Pisabarro A."/>
            <person name="Eastwood D.C."/>
            <person name="Martin F."/>
            <person name="Cullen D."/>
            <person name="Grigoriev I.V."/>
            <person name="Hibbett D.S."/>
        </authorList>
    </citation>
    <scope>NUCLEOTIDE SEQUENCE</scope>
    <source>
        <strain evidence="2">FP-58527</strain>
    </source>
</reference>